<reference evidence="1" key="1">
    <citation type="submission" date="2023-07" db="EMBL/GenBank/DDBJ databases">
        <title>draft genome sequence of fig (Ficus carica).</title>
        <authorList>
            <person name="Takahashi T."/>
            <person name="Nishimura K."/>
        </authorList>
    </citation>
    <scope>NUCLEOTIDE SEQUENCE</scope>
</reference>
<proteinExistence type="predicted"/>
<name>A0AA88CLD0_FICCA</name>
<gene>
    <name evidence="1" type="ORF">TIFTF001_050092</name>
</gene>
<organism evidence="1 2">
    <name type="scientific">Ficus carica</name>
    <name type="common">Common fig</name>
    <dbReference type="NCBI Taxonomy" id="3494"/>
    <lineage>
        <taxon>Eukaryota</taxon>
        <taxon>Viridiplantae</taxon>
        <taxon>Streptophyta</taxon>
        <taxon>Embryophyta</taxon>
        <taxon>Tracheophyta</taxon>
        <taxon>Spermatophyta</taxon>
        <taxon>Magnoliopsida</taxon>
        <taxon>eudicotyledons</taxon>
        <taxon>Gunneridae</taxon>
        <taxon>Pentapetalae</taxon>
        <taxon>rosids</taxon>
        <taxon>fabids</taxon>
        <taxon>Rosales</taxon>
        <taxon>Moraceae</taxon>
        <taxon>Ficeae</taxon>
        <taxon>Ficus</taxon>
    </lineage>
</organism>
<evidence type="ECO:0000313" key="1">
    <source>
        <dbReference type="EMBL" id="GMN21041.1"/>
    </source>
</evidence>
<feature type="non-terminal residue" evidence="1">
    <location>
        <position position="34"/>
    </location>
</feature>
<dbReference type="EMBL" id="BTGU01007786">
    <property type="protein sequence ID" value="GMN21041.1"/>
    <property type="molecule type" value="Genomic_DNA"/>
</dbReference>
<accession>A0AA88CLD0</accession>
<dbReference type="Proteomes" id="UP001187192">
    <property type="component" value="Unassembled WGS sequence"/>
</dbReference>
<evidence type="ECO:0000313" key="2">
    <source>
        <dbReference type="Proteomes" id="UP001187192"/>
    </source>
</evidence>
<protein>
    <submittedName>
        <fullName evidence="1">Uncharacterized protein</fullName>
    </submittedName>
</protein>
<sequence>MPNAVQKFDHQSHVLFPGIGMHLTSQPIGQDKAA</sequence>
<dbReference type="AlphaFoldDB" id="A0AA88CLD0"/>
<keyword evidence="2" id="KW-1185">Reference proteome</keyword>
<comment type="caution">
    <text evidence="1">The sequence shown here is derived from an EMBL/GenBank/DDBJ whole genome shotgun (WGS) entry which is preliminary data.</text>
</comment>